<evidence type="ECO:0000259" key="6">
    <source>
        <dbReference type="PROSITE" id="PS51736"/>
    </source>
</evidence>
<dbReference type="PROSITE" id="PS00397">
    <property type="entry name" value="RECOMBINASES_1"/>
    <property type="match status" value="1"/>
</dbReference>
<evidence type="ECO:0000313" key="7">
    <source>
        <dbReference type="EMBL" id="GFE50863.1"/>
    </source>
</evidence>
<protein>
    <recommendedName>
        <fullName evidence="6">Resolvase/invertase-type recombinase catalytic domain-containing protein</fullName>
    </recommendedName>
</protein>
<organism evidence="7 8">
    <name type="scientific">Roseobacter cerasinus</name>
    <dbReference type="NCBI Taxonomy" id="2602289"/>
    <lineage>
        <taxon>Bacteria</taxon>
        <taxon>Pseudomonadati</taxon>
        <taxon>Pseudomonadota</taxon>
        <taxon>Alphaproteobacteria</taxon>
        <taxon>Rhodobacterales</taxon>
        <taxon>Roseobacteraceae</taxon>
        <taxon>Roseobacter</taxon>
    </lineage>
</organism>
<dbReference type="SMART" id="SM00857">
    <property type="entry name" value="Resolvase"/>
    <property type="match status" value="1"/>
</dbReference>
<evidence type="ECO:0000256" key="4">
    <source>
        <dbReference type="PIRSR" id="PIRSR606118-50"/>
    </source>
</evidence>
<dbReference type="InterPro" id="IPR006118">
    <property type="entry name" value="Recombinase_CS"/>
</dbReference>
<keyword evidence="3" id="KW-0233">DNA recombination</keyword>
<dbReference type="InterPro" id="IPR006119">
    <property type="entry name" value="Resolv_N"/>
</dbReference>
<proteinExistence type="predicted"/>
<dbReference type="AlphaFoldDB" id="A0A640VRM7"/>
<evidence type="ECO:0000256" key="1">
    <source>
        <dbReference type="ARBA" id="ARBA00022908"/>
    </source>
</evidence>
<keyword evidence="2" id="KW-0238">DNA-binding</keyword>
<evidence type="ECO:0000313" key="8">
    <source>
        <dbReference type="Proteomes" id="UP000436522"/>
    </source>
</evidence>
<dbReference type="RefSeq" id="WP_238840918.1">
    <property type="nucleotide sequence ID" value="NZ_BLIV01000005.1"/>
</dbReference>
<keyword evidence="8" id="KW-1185">Reference proteome</keyword>
<sequence>MLIGYARVSTQAQSLDRQIGALNGAGVDRIFREKATAKTVKGRPQLEKAIDALGTNDVLVIAEWDRATRSMMDGITIIQRVASIGELFAK</sequence>
<feature type="active site" description="O-(5'-phospho-DNA)-serine intermediate" evidence="4 5">
    <location>
        <position position="9"/>
    </location>
</feature>
<dbReference type="EMBL" id="BLIV01000005">
    <property type="protein sequence ID" value="GFE50863.1"/>
    <property type="molecule type" value="Genomic_DNA"/>
</dbReference>
<keyword evidence="1" id="KW-0229">DNA integration</keyword>
<accession>A0A640VRM7</accession>
<name>A0A640VRM7_9RHOB</name>
<comment type="caution">
    <text evidence="7">The sequence shown here is derived from an EMBL/GenBank/DDBJ whole genome shotgun (WGS) entry which is preliminary data.</text>
</comment>
<dbReference type="GO" id="GO:0000150">
    <property type="term" value="F:DNA strand exchange activity"/>
    <property type="evidence" value="ECO:0007669"/>
    <property type="project" value="InterPro"/>
</dbReference>
<dbReference type="CDD" id="cd03768">
    <property type="entry name" value="SR_ResInv"/>
    <property type="match status" value="1"/>
</dbReference>
<dbReference type="Pfam" id="PF00239">
    <property type="entry name" value="Resolvase"/>
    <property type="match status" value="1"/>
</dbReference>
<dbReference type="Proteomes" id="UP000436522">
    <property type="component" value="Unassembled WGS sequence"/>
</dbReference>
<dbReference type="InterPro" id="IPR036162">
    <property type="entry name" value="Resolvase-like_N_sf"/>
</dbReference>
<gene>
    <name evidence="7" type="ORF">So717_26160</name>
</gene>
<dbReference type="Gene3D" id="3.40.50.1390">
    <property type="entry name" value="Resolvase, N-terminal catalytic domain"/>
    <property type="match status" value="1"/>
</dbReference>
<reference evidence="7 8" key="1">
    <citation type="submission" date="2019-12" db="EMBL/GenBank/DDBJ databases">
        <title>Roseobacter cerasinus sp. nov., isolated from seawater around aquaculture.</title>
        <authorList>
            <person name="Muramatsu S."/>
            <person name="Takabe Y."/>
            <person name="Mori K."/>
            <person name="Takaichi S."/>
            <person name="Hanada S."/>
        </authorList>
    </citation>
    <scope>NUCLEOTIDE SEQUENCE [LARGE SCALE GENOMIC DNA]</scope>
    <source>
        <strain evidence="7 8">AI77</strain>
    </source>
</reference>
<evidence type="ECO:0000256" key="3">
    <source>
        <dbReference type="ARBA" id="ARBA00023172"/>
    </source>
</evidence>
<feature type="domain" description="Resolvase/invertase-type recombinase catalytic" evidence="6">
    <location>
        <begin position="1"/>
        <end position="90"/>
    </location>
</feature>
<dbReference type="SUPFAM" id="SSF53041">
    <property type="entry name" value="Resolvase-like"/>
    <property type="match status" value="1"/>
</dbReference>
<dbReference type="GO" id="GO:0015074">
    <property type="term" value="P:DNA integration"/>
    <property type="evidence" value="ECO:0007669"/>
    <property type="project" value="UniProtKB-KW"/>
</dbReference>
<evidence type="ECO:0000256" key="5">
    <source>
        <dbReference type="PROSITE-ProRule" id="PRU10137"/>
    </source>
</evidence>
<dbReference type="PROSITE" id="PS51736">
    <property type="entry name" value="RECOMBINASES_3"/>
    <property type="match status" value="1"/>
</dbReference>
<dbReference type="GO" id="GO:0003677">
    <property type="term" value="F:DNA binding"/>
    <property type="evidence" value="ECO:0007669"/>
    <property type="project" value="UniProtKB-KW"/>
</dbReference>
<evidence type="ECO:0000256" key="2">
    <source>
        <dbReference type="ARBA" id="ARBA00023125"/>
    </source>
</evidence>